<comment type="similarity">
    <text evidence="5">Belongs to the bacteriophage holin family. Cp-1 holin subfamily.</text>
</comment>
<reference evidence="7 8" key="1">
    <citation type="submission" date="2019-03" db="EMBL/GenBank/DDBJ databases">
        <title>Genomic Encyclopedia of Type Strains, Phase IV (KMG-IV): sequencing the most valuable type-strain genomes for metagenomic binning, comparative biology and taxonomic classification.</title>
        <authorList>
            <person name="Goeker M."/>
        </authorList>
    </citation>
    <scope>NUCLEOTIDE SEQUENCE [LARGE SCALE GENOMIC DNA]</scope>
    <source>
        <strain evidence="7 8">DSM 23802</strain>
    </source>
</reference>
<organism evidence="7 8">
    <name type="scientific">Tepidibacillus fermentans</name>
    <dbReference type="NCBI Taxonomy" id="1281767"/>
    <lineage>
        <taxon>Bacteria</taxon>
        <taxon>Bacillati</taxon>
        <taxon>Bacillota</taxon>
        <taxon>Bacilli</taxon>
        <taxon>Bacillales</taxon>
        <taxon>Bacillaceae</taxon>
        <taxon>Tepidibacillus</taxon>
    </lineage>
</organism>
<evidence type="ECO:0000256" key="3">
    <source>
        <dbReference type="ARBA" id="ARBA00022989"/>
    </source>
</evidence>
<keyword evidence="8" id="KW-1185">Reference proteome</keyword>
<dbReference type="EMBL" id="SMAB01000017">
    <property type="protein sequence ID" value="TCS80389.1"/>
    <property type="molecule type" value="Genomic_DNA"/>
</dbReference>
<keyword evidence="4 6" id="KW-0472">Membrane</keyword>
<feature type="transmembrane region" description="Helical" evidence="6">
    <location>
        <begin position="29"/>
        <end position="50"/>
    </location>
</feature>
<name>A0A4R3KBW3_9BACI</name>
<evidence type="ECO:0000313" key="8">
    <source>
        <dbReference type="Proteomes" id="UP000295788"/>
    </source>
</evidence>
<dbReference type="NCBIfam" id="TIGR01593">
    <property type="entry name" value="holin_tox_secr"/>
    <property type="match status" value="1"/>
</dbReference>
<feature type="transmembrane region" description="Helical" evidence="6">
    <location>
        <begin position="57"/>
        <end position="79"/>
    </location>
</feature>
<dbReference type="RefSeq" id="WP_132769844.1">
    <property type="nucleotide sequence ID" value="NZ_SMAB01000017.1"/>
</dbReference>
<dbReference type="Proteomes" id="UP000295788">
    <property type="component" value="Unassembled WGS sequence"/>
</dbReference>
<dbReference type="OrthoDB" id="88184at2"/>
<dbReference type="Pfam" id="PF05105">
    <property type="entry name" value="Phage_holin_4_1"/>
    <property type="match status" value="1"/>
</dbReference>
<sequence>MERLDVFLKTAISFFGATASYFYGGWSALLGVLLSFVIIDYITGVIAASIESKLKSSIGLIGIARKVYIFVLIAIAHLVDQTLGDAHFIRDATIFFYLANELLSIFENIGRTGLPLPEVLKNAVEVLKQKGDRSNE</sequence>
<comment type="subcellular location">
    <subcellularLocation>
        <location evidence="1">Membrane</location>
        <topology evidence="1">Multi-pass membrane protein</topology>
    </subcellularLocation>
</comment>
<keyword evidence="2 6" id="KW-0812">Transmembrane</keyword>
<protein>
    <submittedName>
        <fullName evidence="7">Toxin secretion/phage lysis holin</fullName>
    </submittedName>
</protein>
<comment type="caution">
    <text evidence="7">The sequence shown here is derived from an EMBL/GenBank/DDBJ whole genome shotgun (WGS) entry which is preliminary data.</text>
</comment>
<evidence type="ECO:0000313" key="7">
    <source>
        <dbReference type="EMBL" id="TCS80389.1"/>
    </source>
</evidence>
<evidence type="ECO:0000256" key="1">
    <source>
        <dbReference type="ARBA" id="ARBA00004141"/>
    </source>
</evidence>
<evidence type="ECO:0000256" key="2">
    <source>
        <dbReference type="ARBA" id="ARBA00022692"/>
    </source>
</evidence>
<evidence type="ECO:0000256" key="5">
    <source>
        <dbReference type="ARBA" id="ARBA00023600"/>
    </source>
</evidence>
<gene>
    <name evidence="7" type="ORF">EDD72_11756</name>
</gene>
<evidence type="ECO:0000256" key="4">
    <source>
        <dbReference type="ARBA" id="ARBA00023136"/>
    </source>
</evidence>
<proteinExistence type="inferred from homology"/>
<evidence type="ECO:0000256" key="6">
    <source>
        <dbReference type="SAM" id="Phobius"/>
    </source>
</evidence>
<dbReference type="InterPro" id="IPR006480">
    <property type="entry name" value="Phage_holin_4_1"/>
</dbReference>
<dbReference type="GO" id="GO:0016020">
    <property type="term" value="C:membrane"/>
    <property type="evidence" value="ECO:0007669"/>
    <property type="project" value="UniProtKB-SubCell"/>
</dbReference>
<keyword evidence="3 6" id="KW-1133">Transmembrane helix</keyword>
<dbReference type="AlphaFoldDB" id="A0A4R3KBW3"/>
<accession>A0A4R3KBW3</accession>